<proteinExistence type="predicted"/>
<dbReference type="EMBL" id="JAUSWG010000006">
    <property type="protein sequence ID" value="MDQ0556522.1"/>
    <property type="molecule type" value="Genomic_DNA"/>
</dbReference>
<keyword evidence="3" id="KW-1185">Reference proteome</keyword>
<dbReference type="Gene3D" id="3.40.50.1000">
    <property type="entry name" value="HAD superfamily/HAD-like"/>
    <property type="match status" value="1"/>
</dbReference>
<dbReference type="Proteomes" id="UP001232584">
    <property type="component" value="Unassembled WGS sequence"/>
</dbReference>
<evidence type="ECO:0000313" key="2">
    <source>
        <dbReference type="EMBL" id="MDQ0556522.1"/>
    </source>
</evidence>
<evidence type="ECO:0000313" key="3">
    <source>
        <dbReference type="Proteomes" id="UP001232584"/>
    </source>
</evidence>
<dbReference type="NCBIfam" id="TIGR01681">
    <property type="entry name" value="HAD-SF-IIIC"/>
    <property type="match status" value="1"/>
</dbReference>
<dbReference type="InterPro" id="IPR010037">
    <property type="entry name" value="FkbH_domain"/>
</dbReference>
<dbReference type="InterPro" id="IPR023214">
    <property type="entry name" value="HAD_sf"/>
</dbReference>
<feature type="domain" description="N-acetyltransferase" evidence="1">
    <location>
        <begin position="182"/>
        <end position="335"/>
    </location>
</feature>
<dbReference type="InterPro" id="IPR010033">
    <property type="entry name" value="HAD_SF_ppase_IIIC"/>
</dbReference>
<dbReference type="InterPro" id="IPR000182">
    <property type="entry name" value="GNAT_dom"/>
</dbReference>
<organism evidence="2 3">
    <name type="scientific">Paraclostridium ghonii</name>
    <dbReference type="NCBI Taxonomy" id="29358"/>
    <lineage>
        <taxon>Bacteria</taxon>
        <taxon>Bacillati</taxon>
        <taxon>Bacillota</taxon>
        <taxon>Clostridia</taxon>
        <taxon>Peptostreptococcales</taxon>
        <taxon>Peptostreptococcaceae</taxon>
        <taxon>Paraclostridium</taxon>
    </lineage>
</organism>
<dbReference type="PROSITE" id="PS51186">
    <property type="entry name" value="GNAT"/>
    <property type="match status" value="1"/>
</dbReference>
<dbReference type="NCBIfam" id="TIGR01686">
    <property type="entry name" value="FkbH"/>
    <property type="match status" value="1"/>
</dbReference>
<gene>
    <name evidence="2" type="ORF">QOZ92_001636</name>
</gene>
<protein>
    <submittedName>
        <fullName evidence="2">FkbH-like protein</fullName>
    </submittedName>
</protein>
<comment type="caution">
    <text evidence="2">The sequence shown here is derived from an EMBL/GenBank/DDBJ whole genome shotgun (WGS) entry which is preliminary data.</text>
</comment>
<dbReference type="RefSeq" id="WP_307505870.1">
    <property type="nucleotide sequence ID" value="NZ_BAAACE010000027.1"/>
</dbReference>
<dbReference type="InterPro" id="IPR016181">
    <property type="entry name" value="Acyl_CoA_acyltransferase"/>
</dbReference>
<sequence length="343" mass="39722">MSTSKKIKCVVWDLDNTIWDGVLLEDTDVKLKEGIEDIIRNLDDRGILQSIASKNNEELAIKKLKEFGLYEYFIYPQINWNSKSSSIKEIVTAINIGINTIAFVDDQVFERDEVLSQFKEVLCIDAANIKDILNMDEMNPTFITEDSKLRRKMYMSDIKRNKVEEIYSGPKEEFLKSLNMVFQISLVGDEDIQRAEELTVRTHQLNTTGYTYSYEELDNFRKSKDHKLFIASLDDKYGTYGKIGLVLVECNEDIWCIKLLLMSCRVVSRGVGSILLNHIMKLAKESNVKLRAEFINNDRNRMMYVTYKFAGFKDIGQKDNHILFENTLEMIQETPSYVAVEVS</sequence>
<accession>A0ABU0N038</accession>
<dbReference type="InterPro" id="IPR036412">
    <property type="entry name" value="HAD-like_sf"/>
</dbReference>
<reference evidence="2 3" key="1">
    <citation type="submission" date="2023-07" db="EMBL/GenBank/DDBJ databases">
        <title>Genomic Encyclopedia of Type Strains, Phase IV (KMG-IV): sequencing the most valuable type-strain genomes for metagenomic binning, comparative biology and taxonomic classification.</title>
        <authorList>
            <person name="Goeker M."/>
        </authorList>
    </citation>
    <scope>NUCLEOTIDE SEQUENCE [LARGE SCALE GENOMIC DNA]</scope>
    <source>
        <strain evidence="2 3">DSM 15049</strain>
    </source>
</reference>
<evidence type="ECO:0000259" key="1">
    <source>
        <dbReference type="PROSITE" id="PS51186"/>
    </source>
</evidence>
<dbReference type="SUPFAM" id="SSF55729">
    <property type="entry name" value="Acyl-CoA N-acyltransferases (Nat)"/>
    <property type="match status" value="1"/>
</dbReference>
<name>A0ABU0N038_9FIRM</name>
<dbReference type="SUPFAM" id="SSF56784">
    <property type="entry name" value="HAD-like"/>
    <property type="match status" value="1"/>
</dbReference>
<dbReference type="Gene3D" id="3.40.630.30">
    <property type="match status" value="1"/>
</dbReference>